<evidence type="ECO:0000313" key="1">
    <source>
        <dbReference type="EMBL" id="KIP63369.1"/>
    </source>
</evidence>
<dbReference type="Proteomes" id="UP000032046">
    <property type="component" value="Unassembled WGS sequence"/>
</dbReference>
<name>A0A0D0HE76_9BACT</name>
<protein>
    <submittedName>
        <fullName evidence="1">Contig43, whole genome shotgun sequence</fullName>
    </submittedName>
</protein>
<proteinExistence type="predicted"/>
<dbReference type="AlphaFoldDB" id="A0A0D0HE76"/>
<keyword evidence="2" id="KW-1185">Reference proteome</keyword>
<organism evidence="1 2">
    <name type="scientific">Prevotella pectinovora</name>
    <dbReference type="NCBI Taxonomy" id="1602169"/>
    <lineage>
        <taxon>Bacteria</taxon>
        <taxon>Pseudomonadati</taxon>
        <taxon>Bacteroidota</taxon>
        <taxon>Bacteroidia</taxon>
        <taxon>Bacteroidales</taxon>
        <taxon>Prevotellaceae</taxon>
        <taxon>Prevotella</taxon>
    </lineage>
</organism>
<sequence length="273" mass="28673">MGMVSASAQEATTPYILSQVEANTYAVTMTNDEITAAFDAQWVADAWNIGAALPAGTVMFENDDLVITAAVDKTPVYTANGKLPQIKKENPGYTGYVNAGSTLAQNNWEEGITIQDIAEVKASNHGIVAVTPKKAGVLSFGVYAGNNSREIGIYKLATDDEKAEGEFGAMIATNNFRNDGENGTVENAPAFVEAQVEAGRQYALMAGGNKNLCLHQIKFVAQGGSVDGISSAETTTVKNITAIYTLAGAQVSSLQDGVNIVKYSDGTSAKIVK</sequence>
<reference evidence="1 2" key="1">
    <citation type="submission" date="2015-01" db="EMBL/GenBank/DDBJ databases">
        <title>Comparative genomics of non-oral Prevotella species.</title>
        <authorList>
            <person name="Accetto T."/>
            <person name="Nograsek B."/>
            <person name="Avgustin G."/>
        </authorList>
    </citation>
    <scope>NUCLEOTIDE SEQUENCE [LARGE SCALE GENOMIC DNA]</scope>
    <source>
        <strain evidence="1 2">P5-119</strain>
    </source>
</reference>
<dbReference type="STRING" id="1602171.ST44_03655"/>
<gene>
    <name evidence="1" type="ORF">ST44_03655</name>
</gene>
<dbReference type="EMBL" id="JXQK01000043">
    <property type="protein sequence ID" value="KIP63369.1"/>
    <property type="molecule type" value="Genomic_DNA"/>
</dbReference>
<accession>A0A0D0HE76</accession>
<comment type="caution">
    <text evidence="1">The sequence shown here is derived from an EMBL/GenBank/DDBJ whole genome shotgun (WGS) entry which is preliminary data.</text>
</comment>
<evidence type="ECO:0000313" key="2">
    <source>
        <dbReference type="Proteomes" id="UP000032046"/>
    </source>
</evidence>